<evidence type="ECO:0000313" key="6">
    <source>
        <dbReference type="EMBL" id="OAO17596.1"/>
    </source>
</evidence>
<accession>A0A196SMW9</accession>
<name>A0A196SMW9_BLAHN</name>
<dbReference type="InterPro" id="IPR004038">
    <property type="entry name" value="Ribosomal_eL8/eL30/eS12/Gad45"/>
</dbReference>
<reference evidence="6 7" key="1">
    <citation type="submission" date="2016-05" db="EMBL/GenBank/DDBJ databases">
        <title>Nuclear genome of Blastocystis sp. subtype 1 NandII.</title>
        <authorList>
            <person name="Gentekaki E."/>
            <person name="Curtis B."/>
            <person name="Stairs C."/>
            <person name="Eme L."/>
            <person name="Herman E."/>
            <person name="Klimes V."/>
            <person name="Arias M.C."/>
            <person name="Elias M."/>
            <person name="Hilliou F."/>
            <person name="Klute M."/>
            <person name="Malik S.-B."/>
            <person name="Pightling A."/>
            <person name="Rachubinski R."/>
            <person name="Salas D."/>
            <person name="Schlacht A."/>
            <person name="Suga H."/>
            <person name="Archibald J."/>
            <person name="Ball S.G."/>
            <person name="Clark G."/>
            <person name="Dacks J."/>
            <person name="Van Der Giezen M."/>
            <person name="Tsaousis A."/>
            <person name="Roger A."/>
        </authorList>
    </citation>
    <scope>NUCLEOTIDE SEQUENCE [LARGE SCALE GENOMIC DNA]</scope>
    <source>
        <strain evidence="7">ATCC 50177 / NandII</strain>
    </source>
</reference>
<comment type="similarity">
    <text evidence="1 4">Belongs to the eukaryotic ribosomal protein eS12 family.</text>
</comment>
<dbReference type="GO" id="GO:0006412">
    <property type="term" value="P:translation"/>
    <property type="evidence" value="ECO:0007669"/>
    <property type="project" value="InterPro"/>
</dbReference>
<dbReference type="EMBL" id="LXWW01000024">
    <property type="protein sequence ID" value="OAO17596.1"/>
    <property type="molecule type" value="Genomic_DNA"/>
</dbReference>
<dbReference type="OrthoDB" id="10249311at2759"/>
<evidence type="ECO:0000259" key="5">
    <source>
        <dbReference type="Pfam" id="PF01248"/>
    </source>
</evidence>
<dbReference type="Pfam" id="PF01248">
    <property type="entry name" value="Ribosomal_L7Ae"/>
    <property type="match status" value="1"/>
</dbReference>
<protein>
    <recommendedName>
        <fullName evidence="4">40S ribosomal protein S12</fullName>
    </recommendedName>
</protein>
<dbReference type="GO" id="GO:1990904">
    <property type="term" value="C:ribonucleoprotein complex"/>
    <property type="evidence" value="ECO:0007669"/>
    <property type="project" value="UniProtKB-KW"/>
</dbReference>
<evidence type="ECO:0000313" key="7">
    <source>
        <dbReference type="Proteomes" id="UP000078348"/>
    </source>
</evidence>
<dbReference type="Gene3D" id="3.30.1330.30">
    <property type="match status" value="1"/>
</dbReference>
<comment type="caution">
    <text evidence="6">The sequence shown here is derived from an EMBL/GenBank/DDBJ whole genome shotgun (WGS) entry which is preliminary data.</text>
</comment>
<sequence>MAEEAAPVATEPVNVVPQMDTMTAVSEVLKNALHHEGLQRGLRLTVKALDRNVAQICFLAEDCDEAEYKRLIEALCAERQVPLIKIPEKQILGQWCGLCKIDAEGNARKVVKCSSAAITDFGEDSAALGVVLQYVKSH</sequence>
<evidence type="ECO:0000256" key="2">
    <source>
        <dbReference type="ARBA" id="ARBA00022980"/>
    </source>
</evidence>
<organism evidence="6 7">
    <name type="scientific">Blastocystis sp. subtype 1 (strain ATCC 50177 / NandII)</name>
    <dbReference type="NCBI Taxonomy" id="478820"/>
    <lineage>
        <taxon>Eukaryota</taxon>
        <taxon>Sar</taxon>
        <taxon>Stramenopiles</taxon>
        <taxon>Bigyra</taxon>
        <taxon>Opalozoa</taxon>
        <taxon>Opalinata</taxon>
        <taxon>Blastocystidae</taxon>
        <taxon>Blastocystis</taxon>
    </lineage>
</organism>
<dbReference type="PANTHER" id="PTHR11843">
    <property type="entry name" value="40S RIBOSOMAL PROTEIN S12"/>
    <property type="match status" value="1"/>
</dbReference>
<keyword evidence="7" id="KW-1185">Reference proteome</keyword>
<dbReference type="GO" id="GO:0005840">
    <property type="term" value="C:ribosome"/>
    <property type="evidence" value="ECO:0007669"/>
    <property type="project" value="UniProtKB-KW"/>
</dbReference>
<dbReference type="Proteomes" id="UP000078348">
    <property type="component" value="Unassembled WGS sequence"/>
</dbReference>
<dbReference type="STRING" id="478820.A0A196SMW9"/>
<dbReference type="InterPro" id="IPR029064">
    <property type="entry name" value="Ribosomal_eL30-like_sf"/>
</dbReference>
<dbReference type="SUPFAM" id="SSF55315">
    <property type="entry name" value="L30e-like"/>
    <property type="match status" value="1"/>
</dbReference>
<dbReference type="AlphaFoldDB" id="A0A196SMW9"/>
<evidence type="ECO:0000256" key="4">
    <source>
        <dbReference type="RuleBase" id="RU000670"/>
    </source>
</evidence>
<dbReference type="GO" id="GO:0003735">
    <property type="term" value="F:structural constituent of ribosome"/>
    <property type="evidence" value="ECO:0007669"/>
    <property type="project" value="InterPro"/>
</dbReference>
<feature type="domain" description="Ribosomal protein eL8/eL30/eS12/Gadd45" evidence="5">
    <location>
        <begin position="24"/>
        <end position="116"/>
    </location>
</feature>
<evidence type="ECO:0000256" key="1">
    <source>
        <dbReference type="ARBA" id="ARBA00005824"/>
    </source>
</evidence>
<evidence type="ECO:0000256" key="3">
    <source>
        <dbReference type="ARBA" id="ARBA00023274"/>
    </source>
</evidence>
<proteinExistence type="inferred from homology"/>
<dbReference type="InterPro" id="IPR000530">
    <property type="entry name" value="Ribosomal_eS12"/>
</dbReference>
<gene>
    <name evidence="6" type="ORF">AV274_0674</name>
</gene>
<keyword evidence="3 4" id="KW-0687">Ribonucleoprotein</keyword>
<dbReference type="PRINTS" id="PR00972">
    <property type="entry name" value="RIBSOMALS12E"/>
</dbReference>
<keyword evidence="2 4" id="KW-0689">Ribosomal protein</keyword>